<dbReference type="EMBL" id="BDME01000001">
    <property type="protein sequence ID" value="GAX87361.1"/>
    <property type="molecule type" value="Genomic_DNA"/>
</dbReference>
<organism evidence="1 2">
    <name type="scientific">Lebetimonas natsushimae</name>
    <dbReference type="NCBI Taxonomy" id="1936991"/>
    <lineage>
        <taxon>Bacteria</taxon>
        <taxon>Pseudomonadati</taxon>
        <taxon>Campylobacterota</taxon>
        <taxon>Epsilonproteobacteria</taxon>
        <taxon>Nautiliales</taxon>
        <taxon>Nautiliaceae</taxon>
        <taxon>Lebetimonas</taxon>
    </lineage>
</organism>
<comment type="caution">
    <text evidence="1">The sequence shown here is derived from an EMBL/GenBank/DDBJ whole genome shotgun (WGS) entry which is preliminary data.</text>
</comment>
<protein>
    <submittedName>
        <fullName evidence="1">Uncharacterized protein</fullName>
    </submittedName>
</protein>
<name>A0A292YD79_9BACT</name>
<keyword evidence="2" id="KW-1185">Reference proteome</keyword>
<dbReference type="Proteomes" id="UP000217944">
    <property type="component" value="Unassembled WGS sequence"/>
</dbReference>
<reference evidence="1 2" key="1">
    <citation type="journal article" date="2017" name="Syst. Appl. Microbiol.">
        <title>Lebetimonas natsushimae sp. nov., a novel strictly anaerobic, moderately thermophilic chemoautotroph isolated from a deep-sea hydrothermal vent polychaete nest in the Mid-Okinawa Trough.</title>
        <authorList>
            <person name="Nagata R."/>
            <person name="Takaki Y."/>
            <person name="Tame A."/>
            <person name="Nunoura T."/>
            <person name="Muto H."/>
            <person name="Mino S."/>
            <person name="Sawayama S."/>
            <person name="Takai K."/>
            <person name="Nakagawa S."/>
        </authorList>
    </citation>
    <scope>NUCLEOTIDE SEQUENCE [LARGE SCALE GENOMIC DNA]</scope>
    <source>
        <strain evidence="1 2">HS1857</strain>
    </source>
</reference>
<proteinExistence type="predicted"/>
<dbReference type="RefSeq" id="WP_096258502.1">
    <property type="nucleotide sequence ID" value="NZ_BDME01000001.1"/>
</dbReference>
<evidence type="ECO:0000313" key="2">
    <source>
        <dbReference type="Proteomes" id="UP000217944"/>
    </source>
</evidence>
<sequence length="103" mass="12187">MKISQKKLAEYINIAPETLSRWKKDPKKKHHLELLELGYLRKFGGITINGNNNIIGHHNKILINNKDICVEICKTLEKLPENKQRKFYFKIMAELLEELEKEE</sequence>
<gene>
    <name evidence="1" type="ORF">LNAT_P0656</name>
</gene>
<accession>A0A292YD79</accession>
<dbReference type="AlphaFoldDB" id="A0A292YD79"/>
<evidence type="ECO:0000313" key="1">
    <source>
        <dbReference type="EMBL" id="GAX87361.1"/>
    </source>
</evidence>